<dbReference type="GO" id="GO:0016746">
    <property type="term" value="F:acyltransferase activity"/>
    <property type="evidence" value="ECO:0007669"/>
    <property type="project" value="UniProtKB-KW"/>
</dbReference>
<protein>
    <submittedName>
        <fullName evidence="5">Uncharacterized protein</fullName>
    </submittedName>
</protein>
<feature type="signal peptide" evidence="4">
    <location>
        <begin position="1"/>
        <end position="19"/>
    </location>
</feature>
<evidence type="ECO:0000313" key="6">
    <source>
        <dbReference type="Proteomes" id="UP001459277"/>
    </source>
</evidence>
<organism evidence="5 6">
    <name type="scientific">Lithocarpus litseifolius</name>
    <dbReference type="NCBI Taxonomy" id="425828"/>
    <lineage>
        <taxon>Eukaryota</taxon>
        <taxon>Viridiplantae</taxon>
        <taxon>Streptophyta</taxon>
        <taxon>Embryophyta</taxon>
        <taxon>Tracheophyta</taxon>
        <taxon>Spermatophyta</taxon>
        <taxon>Magnoliopsida</taxon>
        <taxon>eudicotyledons</taxon>
        <taxon>Gunneridae</taxon>
        <taxon>Pentapetalae</taxon>
        <taxon>rosids</taxon>
        <taxon>fabids</taxon>
        <taxon>Fagales</taxon>
        <taxon>Fagaceae</taxon>
        <taxon>Lithocarpus</taxon>
    </lineage>
</organism>
<dbReference type="InterPro" id="IPR023213">
    <property type="entry name" value="CAT-like_dom_sf"/>
</dbReference>
<name>A0AAW2CES1_9ROSI</name>
<dbReference type="Gene3D" id="3.30.559.10">
    <property type="entry name" value="Chloramphenicol acetyltransferase-like domain"/>
    <property type="match status" value="1"/>
</dbReference>
<evidence type="ECO:0000256" key="2">
    <source>
        <dbReference type="ARBA" id="ARBA00022679"/>
    </source>
</evidence>
<comment type="similarity">
    <text evidence="1">Belongs to the plant acyltransferase family.</text>
</comment>
<dbReference type="AlphaFoldDB" id="A0AAW2CES1"/>
<dbReference type="Pfam" id="PF02458">
    <property type="entry name" value="Transferase"/>
    <property type="match status" value="1"/>
</dbReference>
<reference evidence="5 6" key="1">
    <citation type="submission" date="2024-01" db="EMBL/GenBank/DDBJ databases">
        <title>A telomere-to-telomere, gap-free genome of sweet tea (Lithocarpus litseifolius).</title>
        <authorList>
            <person name="Zhou J."/>
        </authorList>
    </citation>
    <scope>NUCLEOTIDE SEQUENCE [LARGE SCALE GENOMIC DNA]</scope>
    <source>
        <strain evidence="5">Zhou-2022a</strain>
        <tissue evidence="5">Leaf</tissue>
    </source>
</reference>
<proteinExistence type="inferred from homology"/>
<dbReference type="PANTHER" id="PTHR31623:SF46">
    <property type="entry name" value="VINORINE SYNTHASE-LIKE"/>
    <property type="match status" value="1"/>
</dbReference>
<dbReference type="Proteomes" id="UP001459277">
    <property type="component" value="Unassembled WGS sequence"/>
</dbReference>
<evidence type="ECO:0000256" key="4">
    <source>
        <dbReference type="SAM" id="SignalP"/>
    </source>
</evidence>
<comment type="caution">
    <text evidence="5">The sequence shown here is derived from an EMBL/GenBank/DDBJ whole genome shotgun (WGS) entry which is preliminary data.</text>
</comment>
<evidence type="ECO:0000313" key="5">
    <source>
        <dbReference type="EMBL" id="KAK9994860.1"/>
    </source>
</evidence>
<evidence type="ECO:0000256" key="3">
    <source>
        <dbReference type="ARBA" id="ARBA00023315"/>
    </source>
</evidence>
<gene>
    <name evidence="5" type="ORF">SO802_024563</name>
</gene>
<feature type="chain" id="PRO_5043329612" evidence="4">
    <location>
        <begin position="20"/>
        <end position="162"/>
    </location>
</feature>
<dbReference type="PANTHER" id="PTHR31623">
    <property type="entry name" value="F21J9.9"/>
    <property type="match status" value="1"/>
</dbReference>
<keyword evidence="2" id="KW-0808">Transferase</keyword>
<dbReference type="EMBL" id="JAZDWU010000008">
    <property type="protein sequence ID" value="KAK9994860.1"/>
    <property type="molecule type" value="Genomic_DNA"/>
</dbReference>
<sequence>MSQKIADALSFFVFLKIWAVTTFGLGDDSIESPQFEAATLFPKDLSGYVPDFGITKENIITKRYVFDASMIETLRAKCVDNEGLENQKQPSSVETLSTFIWTRFVAVTKDESGPEKLLYTVNLRPRTDPPQPQSSFGNLFSIAITIPILKTGDEGQGLVLQD</sequence>
<accession>A0AAW2CES1</accession>
<keyword evidence="3" id="KW-0012">Acyltransferase</keyword>
<keyword evidence="4" id="KW-0732">Signal</keyword>
<evidence type="ECO:0000256" key="1">
    <source>
        <dbReference type="ARBA" id="ARBA00009861"/>
    </source>
</evidence>
<keyword evidence="6" id="KW-1185">Reference proteome</keyword>